<proteinExistence type="predicted"/>
<dbReference type="RefSeq" id="WP_238308334.1">
    <property type="nucleotide sequence ID" value="NZ_BPRE01000013.1"/>
</dbReference>
<sequence>MAASHTPGPWDYVPGNKQHGPYVTSDYGSTICDCYVLSEPHSVWSAHKLREPVSFMAEMAEPNARLIAASPEMLEALIAVNRLISEAAMTGFNCHDGDWAERLFFSQQATSGAIRKALGRRPDPGLHPDTIVIGTAVARDA</sequence>
<keyword evidence="2" id="KW-1185">Reference proteome</keyword>
<evidence type="ECO:0000313" key="1">
    <source>
        <dbReference type="EMBL" id="GJE77214.1"/>
    </source>
</evidence>
<reference evidence="1" key="1">
    <citation type="journal article" date="2021" name="Front. Microbiol.">
        <title>Comprehensive Comparative Genomics and Phenotyping of Methylobacterium Species.</title>
        <authorList>
            <person name="Alessa O."/>
            <person name="Ogura Y."/>
            <person name="Fujitani Y."/>
            <person name="Takami H."/>
            <person name="Hayashi T."/>
            <person name="Sahin N."/>
            <person name="Tani A."/>
        </authorList>
    </citation>
    <scope>NUCLEOTIDE SEQUENCE</scope>
    <source>
        <strain evidence="1">DSM 14458</strain>
    </source>
</reference>
<accession>A0ABQ4V0Q3</accession>
<protein>
    <submittedName>
        <fullName evidence="1">Uncharacterized protein</fullName>
    </submittedName>
</protein>
<gene>
    <name evidence="1" type="ORF">BGCPKDLD_3817</name>
</gene>
<comment type="caution">
    <text evidence="1">The sequence shown here is derived from an EMBL/GenBank/DDBJ whole genome shotgun (WGS) entry which is preliminary data.</text>
</comment>
<dbReference type="Proteomes" id="UP001055093">
    <property type="component" value="Unassembled WGS sequence"/>
</dbReference>
<dbReference type="EMBL" id="BPRE01000013">
    <property type="protein sequence ID" value="GJE77214.1"/>
    <property type="molecule type" value="Genomic_DNA"/>
</dbReference>
<evidence type="ECO:0000313" key="2">
    <source>
        <dbReference type="Proteomes" id="UP001055093"/>
    </source>
</evidence>
<name>A0ABQ4V0Q3_9HYPH</name>
<organism evidence="1 2">
    <name type="scientific">Methylorubrum suomiense</name>
    <dbReference type="NCBI Taxonomy" id="144191"/>
    <lineage>
        <taxon>Bacteria</taxon>
        <taxon>Pseudomonadati</taxon>
        <taxon>Pseudomonadota</taxon>
        <taxon>Alphaproteobacteria</taxon>
        <taxon>Hyphomicrobiales</taxon>
        <taxon>Methylobacteriaceae</taxon>
        <taxon>Methylorubrum</taxon>
    </lineage>
</organism>
<reference evidence="1" key="2">
    <citation type="submission" date="2021-08" db="EMBL/GenBank/DDBJ databases">
        <authorList>
            <person name="Tani A."/>
            <person name="Ola A."/>
            <person name="Ogura Y."/>
            <person name="Katsura K."/>
            <person name="Hayashi T."/>
        </authorList>
    </citation>
    <scope>NUCLEOTIDE SEQUENCE</scope>
    <source>
        <strain evidence="1">DSM 14458</strain>
    </source>
</reference>